<dbReference type="PANTHER" id="PTHR12599">
    <property type="entry name" value="PTERIN-4-ALPHA-CARBINOLAMINE DEHYDRATASE"/>
    <property type="match status" value="1"/>
</dbReference>
<comment type="catalytic activity">
    <reaction evidence="1">
        <text>(4aS,6R)-4a-hydroxy-L-erythro-5,6,7,8-tetrahydrobiopterin = (6R)-L-erythro-6,7-dihydrobiopterin + H2O</text>
        <dbReference type="Rhea" id="RHEA:11920"/>
        <dbReference type="ChEBI" id="CHEBI:15377"/>
        <dbReference type="ChEBI" id="CHEBI:15642"/>
        <dbReference type="ChEBI" id="CHEBI:43120"/>
        <dbReference type="EC" id="4.2.1.96"/>
    </reaction>
</comment>
<name>A0A381Q130_9ZZZZ</name>
<gene>
    <name evidence="5" type="ORF">METZ01_LOCUS25452</name>
</gene>
<organism evidence="5">
    <name type="scientific">marine metagenome</name>
    <dbReference type="NCBI Taxonomy" id="408172"/>
    <lineage>
        <taxon>unclassified sequences</taxon>
        <taxon>metagenomes</taxon>
        <taxon>ecological metagenomes</taxon>
    </lineage>
</organism>
<evidence type="ECO:0000256" key="3">
    <source>
        <dbReference type="ARBA" id="ARBA00013252"/>
    </source>
</evidence>
<reference evidence="5" key="1">
    <citation type="submission" date="2018-05" db="EMBL/GenBank/DDBJ databases">
        <authorList>
            <person name="Lanie J.A."/>
            <person name="Ng W.-L."/>
            <person name="Kazmierczak K.M."/>
            <person name="Andrzejewski T.M."/>
            <person name="Davidsen T.M."/>
            <person name="Wayne K.J."/>
            <person name="Tettelin H."/>
            <person name="Glass J.I."/>
            <person name="Rusch D."/>
            <person name="Podicherti R."/>
            <person name="Tsui H.-C.T."/>
            <person name="Winkler M.E."/>
        </authorList>
    </citation>
    <scope>NUCLEOTIDE SEQUENCE</scope>
</reference>
<protein>
    <recommendedName>
        <fullName evidence="3">4a-hydroxytetrahydrobiopterin dehydratase</fullName>
        <ecNumber evidence="3">4.2.1.96</ecNumber>
    </recommendedName>
</protein>
<dbReference type="InterPro" id="IPR036428">
    <property type="entry name" value="PCD_sf"/>
</dbReference>
<dbReference type="InterPro" id="IPR001533">
    <property type="entry name" value="Pterin_deHydtase"/>
</dbReference>
<evidence type="ECO:0000313" key="5">
    <source>
        <dbReference type="EMBL" id="SUZ72598.1"/>
    </source>
</evidence>
<evidence type="ECO:0000256" key="4">
    <source>
        <dbReference type="ARBA" id="ARBA00023239"/>
    </source>
</evidence>
<dbReference type="PANTHER" id="PTHR12599:SF0">
    <property type="entry name" value="PTERIN-4-ALPHA-CARBINOLAMINE DEHYDRATASE"/>
    <property type="match status" value="1"/>
</dbReference>
<accession>A0A381Q130</accession>
<dbReference type="EMBL" id="UINC01001151">
    <property type="protein sequence ID" value="SUZ72598.1"/>
    <property type="molecule type" value="Genomic_DNA"/>
</dbReference>
<dbReference type="AlphaFoldDB" id="A0A381Q130"/>
<dbReference type="GO" id="GO:0008124">
    <property type="term" value="F:4-alpha-hydroxytetrahydrobiopterin dehydratase activity"/>
    <property type="evidence" value="ECO:0007669"/>
    <property type="project" value="UniProtKB-EC"/>
</dbReference>
<keyword evidence="4" id="KW-0456">Lyase</keyword>
<comment type="similarity">
    <text evidence="2">Belongs to the pterin-4-alpha-carbinolamine dehydratase family.</text>
</comment>
<dbReference type="EC" id="4.2.1.96" evidence="3"/>
<dbReference type="HAMAP" id="MF_00434">
    <property type="entry name" value="Pterin_4_alpha"/>
    <property type="match status" value="1"/>
</dbReference>
<dbReference type="NCBIfam" id="NF002017">
    <property type="entry name" value="PRK00823.1-2"/>
    <property type="match status" value="1"/>
</dbReference>
<dbReference type="SUPFAM" id="SSF55248">
    <property type="entry name" value="PCD-like"/>
    <property type="match status" value="1"/>
</dbReference>
<proteinExistence type="inferred from homology"/>
<evidence type="ECO:0000256" key="2">
    <source>
        <dbReference type="ARBA" id="ARBA00006472"/>
    </source>
</evidence>
<sequence>MSDLLSDAIVDEQLKELPGWERVKDSLRKEFTFDSFPSAIAFAVRLAFESETVDHHPDIMIQYKRVKLTYSTHSAGGLTQKDIDGARIANQVVS</sequence>
<dbReference type="GO" id="GO:0006729">
    <property type="term" value="P:tetrahydrobiopterin biosynthetic process"/>
    <property type="evidence" value="ECO:0007669"/>
    <property type="project" value="InterPro"/>
</dbReference>
<dbReference type="Pfam" id="PF01329">
    <property type="entry name" value="Pterin_4a"/>
    <property type="match status" value="1"/>
</dbReference>
<evidence type="ECO:0000256" key="1">
    <source>
        <dbReference type="ARBA" id="ARBA00001554"/>
    </source>
</evidence>
<dbReference type="Gene3D" id="3.30.1360.20">
    <property type="entry name" value="Transcriptional coactivator/pterin dehydratase"/>
    <property type="match status" value="1"/>
</dbReference>
<dbReference type="CDD" id="cd00488">
    <property type="entry name" value="PCD_DCoH"/>
    <property type="match status" value="1"/>
</dbReference>